<dbReference type="EMBL" id="BORC01000001">
    <property type="protein sequence ID" value="GIN60938.1"/>
    <property type="molecule type" value="Genomic_DNA"/>
</dbReference>
<accession>A0A919WFN9</accession>
<evidence type="ECO:0000313" key="5">
    <source>
        <dbReference type="Proteomes" id="UP000682111"/>
    </source>
</evidence>
<evidence type="ECO:0000259" key="3">
    <source>
        <dbReference type="Pfam" id="PF08924"/>
    </source>
</evidence>
<keyword evidence="2" id="KW-1133">Transmembrane helix</keyword>
<dbReference type="Proteomes" id="UP000682111">
    <property type="component" value="Unassembled WGS sequence"/>
</dbReference>
<dbReference type="OrthoDB" id="2080590at2"/>
<reference evidence="4" key="1">
    <citation type="submission" date="2021-03" db="EMBL/GenBank/DDBJ databases">
        <title>Antimicrobial resistance genes in bacteria isolated from Japanese honey, and their potential for conferring macrolide and lincosamide resistance in the American foulbrood pathogen Paenibacillus larvae.</title>
        <authorList>
            <person name="Okamoto M."/>
            <person name="Kumagai M."/>
            <person name="Kanamori H."/>
            <person name="Takamatsu D."/>
        </authorList>
    </citation>
    <scope>NUCLEOTIDE SEQUENCE</scope>
    <source>
        <strain evidence="4">J27TS8</strain>
    </source>
</reference>
<feature type="compositionally biased region" description="Low complexity" evidence="1">
    <location>
        <begin position="125"/>
        <end position="141"/>
    </location>
</feature>
<name>A0A919WFN9_9BACI</name>
<sequence>MVKEKLIPLVVTAFFIVVIAVFSFSLMGPSLSEPASSTVSADETEMSGAGESGDSTVTNNVENNINGENAEVNNSIDNNVKNGEKNKVDNNVSNNIEINVDVKVTNEIGNHVEGQSSNSSHEDGGSSNNSNGDDASASSDTSNDEIVWGVDSASHTNSEMLACVKENFGDPLIWGRYLGEKDGVSEGLTADEIELLHSNDIEILLIWNHFEDARGYENGRSEAEQAIAKAEEYAVPEGVALFADIEPNYPVDSEFIRGWSEVMFDSKYESGIYGIFDAEADLTKAFNEAAQSNSHIGEQTYIWTASPNIGITSQSNAPEYEPEAPENSKVGGWQYGIDAESCNIDTNLFSNIITEVLW</sequence>
<evidence type="ECO:0000313" key="4">
    <source>
        <dbReference type="EMBL" id="GIN60938.1"/>
    </source>
</evidence>
<organism evidence="4 5">
    <name type="scientific">Robertmurraya siralis</name>
    <dbReference type="NCBI Taxonomy" id="77777"/>
    <lineage>
        <taxon>Bacteria</taxon>
        <taxon>Bacillati</taxon>
        <taxon>Bacillota</taxon>
        <taxon>Bacilli</taxon>
        <taxon>Bacillales</taxon>
        <taxon>Bacillaceae</taxon>
        <taxon>Robertmurraya</taxon>
    </lineage>
</organism>
<feature type="domain" description="Rv2525c-like glycoside hydrolase-like" evidence="3">
    <location>
        <begin position="174"/>
        <end position="305"/>
    </location>
</feature>
<evidence type="ECO:0000256" key="1">
    <source>
        <dbReference type="SAM" id="MobiDB-lite"/>
    </source>
</evidence>
<gene>
    <name evidence="4" type="ORF">J27TS8_09310</name>
</gene>
<dbReference type="RefSeq" id="WP_095306365.1">
    <property type="nucleotide sequence ID" value="NZ_BORC01000001.1"/>
</dbReference>
<dbReference type="InterPro" id="IPR017853">
    <property type="entry name" value="GH"/>
</dbReference>
<keyword evidence="2" id="KW-0812">Transmembrane</keyword>
<dbReference type="Gene3D" id="3.20.20.80">
    <property type="entry name" value="Glycosidases"/>
    <property type="match status" value="1"/>
</dbReference>
<feature type="region of interest" description="Disordered" evidence="1">
    <location>
        <begin position="32"/>
        <end position="92"/>
    </location>
</feature>
<proteinExistence type="predicted"/>
<keyword evidence="5" id="KW-1185">Reference proteome</keyword>
<feature type="compositionally biased region" description="Low complexity" evidence="1">
    <location>
        <begin position="57"/>
        <end position="74"/>
    </location>
</feature>
<protein>
    <recommendedName>
        <fullName evidence="3">Rv2525c-like glycoside hydrolase-like domain-containing protein</fullName>
    </recommendedName>
</protein>
<dbReference type="SUPFAM" id="SSF51445">
    <property type="entry name" value="(Trans)glycosidases"/>
    <property type="match status" value="1"/>
</dbReference>
<feature type="transmembrane region" description="Helical" evidence="2">
    <location>
        <begin position="6"/>
        <end position="27"/>
    </location>
</feature>
<evidence type="ECO:0000256" key="2">
    <source>
        <dbReference type="SAM" id="Phobius"/>
    </source>
</evidence>
<dbReference type="InterPro" id="IPR015020">
    <property type="entry name" value="Rv2525c-like_Glyco_Hydro-like"/>
</dbReference>
<feature type="region of interest" description="Disordered" evidence="1">
    <location>
        <begin position="111"/>
        <end position="142"/>
    </location>
</feature>
<comment type="caution">
    <text evidence="4">The sequence shown here is derived from an EMBL/GenBank/DDBJ whole genome shotgun (WGS) entry which is preliminary data.</text>
</comment>
<dbReference type="AlphaFoldDB" id="A0A919WFN9"/>
<keyword evidence="2" id="KW-0472">Membrane</keyword>
<dbReference type="Pfam" id="PF08924">
    <property type="entry name" value="Rv2525c_GlyHyd-like"/>
    <property type="match status" value="1"/>
</dbReference>